<dbReference type="InterPro" id="IPR050140">
    <property type="entry name" value="SRY-related_HMG-box_TF-like"/>
</dbReference>
<evidence type="ECO:0000259" key="6">
    <source>
        <dbReference type="PROSITE" id="PS50118"/>
    </source>
</evidence>
<dbReference type="PANTHER" id="PTHR10270:SF323">
    <property type="entry name" value="TRANSCRIPTION FACTOR SOX-14-RELATED"/>
    <property type="match status" value="1"/>
</dbReference>
<organism evidence="7 8">
    <name type="scientific">Cylicocyclus nassatus</name>
    <name type="common">Nematode worm</name>
    <dbReference type="NCBI Taxonomy" id="53992"/>
    <lineage>
        <taxon>Eukaryota</taxon>
        <taxon>Metazoa</taxon>
        <taxon>Ecdysozoa</taxon>
        <taxon>Nematoda</taxon>
        <taxon>Chromadorea</taxon>
        <taxon>Rhabditida</taxon>
        <taxon>Rhabditina</taxon>
        <taxon>Rhabditomorpha</taxon>
        <taxon>Strongyloidea</taxon>
        <taxon>Strongylidae</taxon>
        <taxon>Cylicocyclus</taxon>
    </lineage>
</organism>
<dbReference type="EMBL" id="CATQJL010000112">
    <property type="protein sequence ID" value="CAJ0594146.1"/>
    <property type="molecule type" value="Genomic_DNA"/>
</dbReference>
<dbReference type="GO" id="GO:0000122">
    <property type="term" value="P:negative regulation of transcription by RNA polymerase II"/>
    <property type="evidence" value="ECO:0007669"/>
    <property type="project" value="TreeGrafter"/>
</dbReference>
<comment type="subcellular location">
    <subcellularLocation>
        <location evidence="1">Nucleus</location>
    </subcellularLocation>
</comment>
<evidence type="ECO:0000256" key="3">
    <source>
        <dbReference type="ARBA" id="ARBA00023242"/>
    </source>
</evidence>
<evidence type="ECO:0000256" key="2">
    <source>
        <dbReference type="ARBA" id="ARBA00023125"/>
    </source>
</evidence>
<evidence type="ECO:0000313" key="8">
    <source>
        <dbReference type="Proteomes" id="UP001176961"/>
    </source>
</evidence>
<dbReference type="InterPro" id="IPR009071">
    <property type="entry name" value="HMG_box_dom"/>
</dbReference>
<evidence type="ECO:0000256" key="1">
    <source>
        <dbReference type="ARBA" id="ARBA00004123"/>
    </source>
</evidence>
<feature type="compositionally biased region" description="Low complexity" evidence="5">
    <location>
        <begin position="310"/>
        <end position="337"/>
    </location>
</feature>
<dbReference type="Gene3D" id="1.10.30.10">
    <property type="entry name" value="High mobility group box domain"/>
    <property type="match status" value="1"/>
</dbReference>
<dbReference type="SUPFAM" id="SSF47095">
    <property type="entry name" value="HMG-box"/>
    <property type="match status" value="1"/>
</dbReference>
<dbReference type="GO" id="GO:0007420">
    <property type="term" value="P:brain development"/>
    <property type="evidence" value="ECO:0007669"/>
    <property type="project" value="TreeGrafter"/>
</dbReference>
<dbReference type="PROSITE" id="PS50118">
    <property type="entry name" value="HMG_BOX_2"/>
    <property type="match status" value="1"/>
</dbReference>
<gene>
    <name evidence="7" type="ORF">CYNAS_LOCUS6129</name>
</gene>
<keyword evidence="3 4" id="KW-0539">Nucleus</keyword>
<sequence length="441" mass="49619">MQITGMSAIMESKPFKPDDFIKQEPYIKEEYGGGEILSQQIMHCQPNMQQTLSWDNLPFGSMKYQVSKQSATPYTDATNCKKSSNHIKRPMNAFMVWSQLERRKICEHQPDMHNAEISKQLGSRWRQLTEEEKSPFVAEAERLRLMHMQEYPDYKYKPRKKPKKNPDGTLQNPNAANGPASPRSKPLKRPLPHVASIGMSISDQQYPLGKSLKIDHDGVRVNAGMMPYMTMIPDDIKSPQHVKQETRLFHPSFPSPSEFGQAPLTPESGFYDDYYGPGGAYANSTTASPPNQLLMPMHRLQAMEGGMMAQFSGQQQPPSQQQQQPQQRQQQFFVQTSPSAHNPQEQDDLRSLSSGSSGYGSVQTECEQQQQQQQPAFAANAPQPAASVPQSQQSQFGASEAELLPSIYDFNFTAAVNASNGWNEMWQNHLANGHAFDHIPI</sequence>
<dbReference type="CDD" id="cd22029">
    <property type="entry name" value="HMG-box_SoxC"/>
    <property type="match status" value="1"/>
</dbReference>
<feature type="compositionally biased region" description="Low complexity" evidence="5">
    <location>
        <begin position="351"/>
        <end position="361"/>
    </location>
</feature>
<dbReference type="GO" id="GO:0000978">
    <property type="term" value="F:RNA polymerase II cis-regulatory region sequence-specific DNA binding"/>
    <property type="evidence" value="ECO:0007669"/>
    <property type="project" value="TreeGrafter"/>
</dbReference>
<evidence type="ECO:0000256" key="4">
    <source>
        <dbReference type="PROSITE-ProRule" id="PRU00267"/>
    </source>
</evidence>
<dbReference type="PANTHER" id="PTHR10270">
    <property type="entry name" value="SOX TRANSCRIPTION FACTOR"/>
    <property type="match status" value="1"/>
</dbReference>
<accession>A0AA36GLA3</accession>
<dbReference type="SMART" id="SM00398">
    <property type="entry name" value="HMG"/>
    <property type="match status" value="1"/>
</dbReference>
<keyword evidence="8" id="KW-1185">Reference proteome</keyword>
<dbReference type="GO" id="GO:0030182">
    <property type="term" value="P:neuron differentiation"/>
    <property type="evidence" value="ECO:0007669"/>
    <property type="project" value="TreeGrafter"/>
</dbReference>
<dbReference type="GO" id="GO:0001228">
    <property type="term" value="F:DNA-binding transcription activator activity, RNA polymerase II-specific"/>
    <property type="evidence" value="ECO:0007669"/>
    <property type="project" value="TreeGrafter"/>
</dbReference>
<name>A0AA36GLA3_CYLNA</name>
<dbReference type="GO" id="GO:0005634">
    <property type="term" value="C:nucleus"/>
    <property type="evidence" value="ECO:0007669"/>
    <property type="project" value="UniProtKB-SubCell"/>
</dbReference>
<dbReference type="Pfam" id="PF00505">
    <property type="entry name" value="HMG_box"/>
    <property type="match status" value="1"/>
</dbReference>
<evidence type="ECO:0000313" key="7">
    <source>
        <dbReference type="EMBL" id="CAJ0594146.1"/>
    </source>
</evidence>
<keyword evidence="2 4" id="KW-0238">DNA-binding</keyword>
<protein>
    <recommendedName>
        <fullName evidence="6">HMG box domain-containing protein</fullName>
    </recommendedName>
</protein>
<proteinExistence type="predicted"/>
<feature type="region of interest" description="Disordered" evidence="5">
    <location>
        <begin position="310"/>
        <end position="394"/>
    </location>
</feature>
<dbReference type="AlphaFoldDB" id="A0AA36GLA3"/>
<feature type="region of interest" description="Disordered" evidence="5">
    <location>
        <begin position="151"/>
        <end position="191"/>
    </location>
</feature>
<feature type="DNA-binding region" description="HMG box" evidence="4">
    <location>
        <begin position="87"/>
        <end position="155"/>
    </location>
</feature>
<evidence type="ECO:0000256" key="5">
    <source>
        <dbReference type="SAM" id="MobiDB-lite"/>
    </source>
</evidence>
<dbReference type="InterPro" id="IPR036910">
    <property type="entry name" value="HMG_box_dom_sf"/>
</dbReference>
<dbReference type="Proteomes" id="UP001176961">
    <property type="component" value="Unassembled WGS sequence"/>
</dbReference>
<reference evidence="7" key="1">
    <citation type="submission" date="2023-07" db="EMBL/GenBank/DDBJ databases">
        <authorList>
            <consortium name="CYATHOMIX"/>
        </authorList>
    </citation>
    <scope>NUCLEOTIDE SEQUENCE</scope>
    <source>
        <strain evidence="7">N/A</strain>
    </source>
</reference>
<dbReference type="FunFam" id="1.10.30.10:FF:000007">
    <property type="entry name" value="Transcription factor SOX"/>
    <property type="match status" value="1"/>
</dbReference>
<comment type="caution">
    <text evidence="7">The sequence shown here is derived from an EMBL/GenBank/DDBJ whole genome shotgun (WGS) entry which is preliminary data.</text>
</comment>
<feature type="compositionally biased region" description="Low complexity" evidence="5">
    <location>
        <begin position="368"/>
        <end position="394"/>
    </location>
</feature>
<feature type="domain" description="HMG box" evidence="6">
    <location>
        <begin position="87"/>
        <end position="155"/>
    </location>
</feature>